<feature type="compositionally biased region" description="Polar residues" evidence="1">
    <location>
        <begin position="53"/>
        <end position="62"/>
    </location>
</feature>
<comment type="caution">
    <text evidence="2">The sequence shown here is derived from an EMBL/GenBank/DDBJ whole genome shotgun (WGS) entry which is preliminary data.</text>
</comment>
<protein>
    <submittedName>
        <fullName evidence="2">Uncharacterized protein</fullName>
    </submittedName>
</protein>
<name>A0A5N6NHF3_9ASTR</name>
<reference evidence="2 3" key="1">
    <citation type="submission" date="2019-05" db="EMBL/GenBank/DDBJ databases">
        <title>Mikania micrantha, genome provides insights into the molecular mechanism of rapid growth.</title>
        <authorList>
            <person name="Liu B."/>
        </authorList>
    </citation>
    <scope>NUCLEOTIDE SEQUENCE [LARGE SCALE GENOMIC DNA]</scope>
    <source>
        <strain evidence="2">NLD-2019</strain>
        <tissue evidence="2">Leaf</tissue>
    </source>
</reference>
<feature type="compositionally biased region" description="Basic and acidic residues" evidence="1">
    <location>
        <begin position="90"/>
        <end position="108"/>
    </location>
</feature>
<organism evidence="2 3">
    <name type="scientific">Mikania micrantha</name>
    <name type="common">bitter vine</name>
    <dbReference type="NCBI Taxonomy" id="192012"/>
    <lineage>
        <taxon>Eukaryota</taxon>
        <taxon>Viridiplantae</taxon>
        <taxon>Streptophyta</taxon>
        <taxon>Embryophyta</taxon>
        <taxon>Tracheophyta</taxon>
        <taxon>Spermatophyta</taxon>
        <taxon>Magnoliopsida</taxon>
        <taxon>eudicotyledons</taxon>
        <taxon>Gunneridae</taxon>
        <taxon>Pentapetalae</taxon>
        <taxon>asterids</taxon>
        <taxon>campanulids</taxon>
        <taxon>Asterales</taxon>
        <taxon>Asteraceae</taxon>
        <taxon>Asteroideae</taxon>
        <taxon>Heliantheae alliance</taxon>
        <taxon>Eupatorieae</taxon>
        <taxon>Mikania</taxon>
    </lineage>
</organism>
<gene>
    <name evidence="2" type="ORF">E3N88_24098</name>
</gene>
<feature type="region of interest" description="Disordered" evidence="1">
    <location>
        <begin position="1"/>
        <end position="141"/>
    </location>
</feature>
<sequence>MDAGESAPAPSYSSTRTPVMSEPEFLKNGQLTVDGEPEVPPPSFSDAHHGVGDSTNGFSGLTQADEGAEAPSRDFGVRENISAAGYNGYDDGHDEAAAPTESKVDPRGSSDPGVSTTYDAEESPGFSMIGGDFSYDEDLMA</sequence>
<dbReference type="Proteomes" id="UP000326396">
    <property type="component" value="Linkage Group LG2"/>
</dbReference>
<dbReference type="EMBL" id="SZYD01000012">
    <property type="protein sequence ID" value="KAD4586497.1"/>
    <property type="molecule type" value="Genomic_DNA"/>
</dbReference>
<evidence type="ECO:0000313" key="2">
    <source>
        <dbReference type="EMBL" id="KAD4586497.1"/>
    </source>
</evidence>
<accession>A0A5N6NHF3</accession>
<evidence type="ECO:0000313" key="3">
    <source>
        <dbReference type="Proteomes" id="UP000326396"/>
    </source>
</evidence>
<proteinExistence type="predicted"/>
<keyword evidence="3" id="KW-1185">Reference proteome</keyword>
<dbReference type="AlphaFoldDB" id="A0A5N6NHF3"/>
<evidence type="ECO:0000256" key="1">
    <source>
        <dbReference type="SAM" id="MobiDB-lite"/>
    </source>
</evidence>